<evidence type="ECO:0000313" key="3">
    <source>
        <dbReference type="Proteomes" id="UP000183920"/>
    </source>
</evidence>
<evidence type="ECO:0000259" key="1">
    <source>
        <dbReference type="PROSITE" id="PS50943"/>
    </source>
</evidence>
<evidence type="ECO:0000313" key="2">
    <source>
        <dbReference type="EMBL" id="CRL61471.1"/>
    </source>
</evidence>
<dbReference type="PROSITE" id="PS50943">
    <property type="entry name" value="HTH_CROC1"/>
    <property type="match status" value="1"/>
</dbReference>
<accession>A0A0G4Q763</accession>
<dbReference type="InterPro" id="IPR001387">
    <property type="entry name" value="Cro/C1-type_HTH"/>
</dbReference>
<dbReference type="Gene3D" id="1.10.260.40">
    <property type="entry name" value="lambda repressor-like DNA-binding domains"/>
    <property type="match status" value="1"/>
</dbReference>
<organism evidence="2 3">
    <name type="scientific">Proteus penneri</name>
    <dbReference type="NCBI Taxonomy" id="102862"/>
    <lineage>
        <taxon>Bacteria</taxon>
        <taxon>Pseudomonadati</taxon>
        <taxon>Pseudomonadota</taxon>
        <taxon>Gammaproteobacteria</taxon>
        <taxon>Enterobacterales</taxon>
        <taxon>Morganellaceae</taxon>
        <taxon>Proteus</taxon>
    </lineage>
</organism>
<proteinExistence type="predicted"/>
<feature type="domain" description="HTH cro/C1-type" evidence="1">
    <location>
        <begin position="18"/>
        <end position="71"/>
    </location>
</feature>
<reference evidence="3" key="1">
    <citation type="submission" date="2015-06" db="EMBL/GenBank/DDBJ databases">
        <authorList>
            <person name="Urmite Genomes"/>
        </authorList>
    </citation>
    <scope>NUCLEOTIDE SEQUENCE [LARGE SCALE GENOMIC DNA]</scope>
    <source>
        <strain evidence="3">CSUR P1867</strain>
    </source>
</reference>
<dbReference type="Pfam" id="PF01381">
    <property type="entry name" value="HTH_3"/>
    <property type="match status" value="1"/>
</dbReference>
<dbReference type="SUPFAM" id="SSF47413">
    <property type="entry name" value="lambda repressor-like DNA-binding domains"/>
    <property type="match status" value="1"/>
</dbReference>
<sequence length="294" mass="33663">MPYIPREKIDYQSIGYRLRAYRIASSLKAEDVAESLGISRAAVYRLEKGEIVKIETLDNLAKLLNTSLTSLLGINTEYYSSANGFFERMRQLETQSSHIYTHFEPFSYLLTSDCYDKTLVEMLTEASPLNLLSEKQQEVLSILKERKKHQSLHSPHIYNLISQQQIEKFLYVGMLGSVNLTKTLQQERKKRAKNEILHLIEKLEQKNSYLNIAIISDTMPSLTFQLFYQDKVPLSLAVSPFRLGEFPNVSTGIATVTSSTEAIFQYQSLFDKLWLKATKGSDAINLLKQIASHY</sequence>
<dbReference type="Proteomes" id="UP000183920">
    <property type="component" value="Unassembled WGS sequence"/>
</dbReference>
<dbReference type="CDD" id="cd00093">
    <property type="entry name" value="HTH_XRE"/>
    <property type="match status" value="1"/>
</dbReference>
<dbReference type="InterPro" id="IPR010982">
    <property type="entry name" value="Lambda_DNA-bd_dom_sf"/>
</dbReference>
<dbReference type="GO" id="GO:0003677">
    <property type="term" value="F:DNA binding"/>
    <property type="evidence" value="ECO:0007669"/>
    <property type="project" value="InterPro"/>
</dbReference>
<gene>
    <name evidence="2" type="ORF">BN1804_01484</name>
</gene>
<name>A0A0G4Q763_9GAMM</name>
<dbReference type="SMART" id="SM00530">
    <property type="entry name" value="HTH_XRE"/>
    <property type="match status" value="1"/>
</dbReference>
<dbReference type="EMBL" id="CVRY01000003">
    <property type="protein sequence ID" value="CRL61471.1"/>
    <property type="molecule type" value="Genomic_DNA"/>
</dbReference>
<protein>
    <submittedName>
        <fullName evidence="2">Helix-turn-helix protein</fullName>
    </submittedName>
</protein>
<dbReference type="RefSeq" id="WP_072063554.1">
    <property type="nucleotide sequence ID" value="NZ_CVRY01000003.1"/>
</dbReference>
<dbReference type="AlphaFoldDB" id="A0A0G4Q763"/>